<organism evidence="7 8">
    <name type="scientific">Hymenobacter psychrophilus</name>
    <dbReference type="NCBI Taxonomy" id="651662"/>
    <lineage>
        <taxon>Bacteria</taxon>
        <taxon>Pseudomonadati</taxon>
        <taxon>Bacteroidota</taxon>
        <taxon>Cytophagia</taxon>
        <taxon>Cytophagales</taxon>
        <taxon>Hymenobacteraceae</taxon>
        <taxon>Hymenobacter</taxon>
    </lineage>
</organism>
<evidence type="ECO:0000256" key="5">
    <source>
        <dbReference type="SAM" id="SignalP"/>
    </source>
</evidence>
<gene>
    <name evidence="7" type="ORF">SAMN04488069_106178</name>
</gene>
<dbReference type="STRING" id="651662.SAMN04488069_106178"/>
<dbReference type="InterPro" id="IPR009056">
    <property type="entry name" value="Cyt_c-like_dom"/>
</dbReference>
<evidence type="ECO:0000313" key="8">
    <source>
        <dbReference type="Proteomes" id="UP000199249"/>
    </source>
</evidence>
<dbReference type="GO" id="GO:0020037">
    <property type="term" value="F:heme binding"/>
    <property type="evidence" value="ECO:0007669"/>
    <property type="project" value="InterPro"/>
</dbReference>
<evidence type="ECO:0000256" key="3">
    <source>
        <dbReference type="ARBA" id="ARBA00023004"/>
    </source>
</evidence>
<keyword evidence="3 4" id="KW-0408">Iron</keyword>
<dbReference type="EMBL" id="FNOV01000006">
    <property type="protein sequence ID" value="SDY19731.1"/>
    <property type="molecule type" value="Genomic_DNA"/>
</dbReference>
<evidence type="ECO:0000313" key="7">
    <source>
        <dbReference type="EMBL" id="SDY19731.1"/>
    </source>
</evidence>
<dbReference type="Gene3D" id="1.10.760.10">
    <property type="entry name" value="Cytochrome c-like domain"/>
    <property type="match status" value="1"/>
</dbReference>
<dbReference type="PROSITE" id="PS51007">
    <property type="entry name" value="CYTC"/>
    <property type="match status" value="1"/>
</dbReference>
<proteinExistence type="predicted"/>
<evidence type="ECO:0000256" key="4">
    <source>
        <dbReference type="PROSITE-ProRule" id="PRU00433"/>
    </source>
</evidence>
<dbReference type="InterPro" id="IPR036909">
    <property type="entry name" value="Cyt_c-like_dom_sf"/>
</dbReference>
<reference evidence="8" key="1">
    <citation type="submission" date="2016-10" db="EMBL/GenBank/DDBJ databases">
        <authorList>
            <person name="Varghese N."/>
            <person name="Submissions S."/>
        </authorList>
    </citation>
    <scope>NUCLEOTIDE SEQUENCE [LARGE SCALE GENOMIC DNA]</scope>
    <source>
        <strain evidence="8">CGMCC 1.8975</strain>
    </source>
</reference>
<dbReference type="GO" id="GO:0046872">
    <property type="term" value="F:metal ion binding"/>
    <property type="evidence" value="ECO:0007669"/>
    <property type="project" value="UniProtKB-KW"/>
</dbReference>
<keyword evidence="5" id="KW-0732">Signal</keyword>
<keyword evidence="8" id="KW-1185">Reference proteome</keyword>
<feature type="chain" id="PRO_5011461951" description="Cytochrome c domain-containing protein" evidence="5">
    <location>
        <begin position="25"/>
        <end position="130"/>
    </location>
</feature>
<dbReference type="OrthoDB" id="1524066at2"/>
<sequence length="130" mass="13423">MRLTFTTPILGISAALAVLLTAVASSCTYSTGEVPSPCPTATEAVSYAKDISPIFDANCRSCHGASVYQTLGGGNDYSDFQGIKKQSASLILGSVQHAPGFDPMPKGGAKIAVCDIAKIKAWIEAGQPDN</sequence>
<evidence type="ECO:0000256" key="2">
    <source>
        <dbReference type="ARBA" id="ARBA00022723"/>
    </source>
</evidence>
<dbReference type="Proteomes" id="UP000199249">
    <property type="component" value="Unassembled WGS sequence"/>
</dbReference>
<dbReference type="RefSeq" id="WP_139255177.1">
    <property type="nucleotide sequence ID" value="NZ_FNOV01000006.1"/>
</dbReference>
<dbReference type="PROSITE" id="PS51257">
    <property type="entry name" value="PROKAR_LIPOPROTEIN"/>
    <property type="match status" value="1"/>
</dbReference>
<evidence type="ECO:0000259" key="6">
    <source>
        <dbReference type="PROSITE" id="PS51007"/>
    </source>
</evidence>
<feature type="signal peptide" evidence="5">
    <location>
        <begin position="1"/>
        <end position="24"/>
    </location>
</feature>
<keyword evidence="2 4" id="KW-0479">Metal-binding</keyword>
<name>A0A1H3HW53_9BACT</name>
<feature type="domain" description="Cytochrome c" evidence="6">
    <location>
        <begin position="46"/>
        <end position="127"/>
    </location>
</feature>
<protein>
    <recommendedName>
        <fullName evidence="6">Cytochrome c domain-containing protein</fullName>
    </recommendedName>
</protein>
<dbReference type="GO" id="GO:0009055">
    <property type="term" value="F:electron transfer activity"/>
    <property type="evidence" value="ECO:0007669"/>
    <property type="project" value="InterPro"/>
</dbReference>
<accession>A0A1H3HW53</accession>
<dbReference type="AlphaFoldDB" id="A0A1H3HW53"/>
<dbReference type="SUPFAM" id="SSF46626">
    <property type="entry name" value="Cytochrome c"/>
    <property type="match status" value="1"/>
</dbReference>
<keyword evidence="1 4" id="KW-0349">Heme</keyword>
<evidence type="ECO:0000256" key="1">
    <source>
        <dbReference type="ARBA" id="ARBA00022617"/>
    </source>
</evidence>